<keyword evidence="9" id="KW-1185">Reference proteome</keyword>
<dbReference type="InterPro" id="IPR027417">
    <property type="entry name" value="P-loop_NTPase"/>
</dbReference>
<evidence type="ECO:0000256" key="1">
    <source>
        <dbReference type="ARBA" id="ARBA00004651"/>
    </source>
</evidence>
<evidence type="ECO:0000313" key="8">
    <source>
        <dbReference type="EMBL" id="MFD2873396.1"/>
    </source>
</evidence>
<gene>
    <name evidence="8" type="ORF">ACFS5N_13000</name>
</gene>
<proteinExistence type="predicted"/>
<name>A0ABW5YDQ3_9SPHI</name>
<keyword evidence="4 6" id="KW-1133">Transmembrane helix</keyword>
<keyword evidence="3 6" id="KW-0812">Transmembrane</keyword>
<dbReference type="SUPFAM" id="SSF52540">
    <property type="entry name" value="P-loop containing nucleoside triphosphate hydrolases"/>
    <property type="match status" value="1"/>
</dbReference>
<accession>A0ABW5YDQ3</accession>
<evidence type="ECO:0000313" key="9">
    <source>
        <dbReference type="Proteomes" id="UP001597557"/>
    </source>
</evidence>
<keyword evidence="2" id="KW-1003">Cell membrane</keyword>
<dbReference type="RefSeq" id="WP_377186081.1">
    <property type="nucleotide sequence ID" value="NZ_JBHUPD010000002.1"/>
</dbReference>
<evidence type="ECO:0000259" key="7">
    <source>
        <dbReference type="Pfam" id="PF02706"/>
    </source>
</evidence>
<dbReference type="Proteomes" id="UP001597557">
    <property type="component" value="Unassembled WGS sequence"/>
</dbReference>
<evidence type="ECO:0000256" key="6">
    <source>
        <dbReference type="SAM" id="Phobius"/>
    </source>
</evidence>
<comment type="caution">
    <text evidence="8">The sequence shown here is derived from an EMBL/GenBank/DDBJ whole genome shotgun (WGS) entry which is preliminary data.</text>
</comment>
<dbReference type="EMBL" id="JBHUPD010000002">
    <property type="protein sequence ID" value="MFD2873396.1"/>
    <property type="molecule type" value="Genomic_DNA"/>
</dbReference>
<organism evidence="8 9">
    <name type="scientific">Mucilaginibacter ximonensis</name>
    <dbReference type="NCBI Taxonomy" id="538021"/>
    <lineage>
        <taxon>Bacteria</taxon>
        <taxon>Pseudomonadati</taxon>
        <taxon>Bacteroidota</taxon>
        <taxon>Sphingobacteriia</taxon>
        <taxon>Sphingobacteriales</taxon>
        <taxon>Sphingobacteriaceae</taxon>
        <taxon>Mucilaginibacter</taxon>
    </lineage>
</organism>
<dbReference type="InterPro" id="IPR003856">
    <property type="entry name" value="LPS_length_determ_N"/>
</dbReference>
<dbReference type="InterPro" id="IPR050445">
    <property type="entry name" value="Bact_polysacc_biosynth/exp"/>
</dbReference>
<dbReference type="PANTHER" id="PTHR32309">
    <property type="entry name" value="TYROSINE-PROTEIN KINASE"/>
    <property type="match status" value="1"/>
</dbReference>
<protein>
    <submittedName>
        <fullName evidence="8">Exopolysaccharide transport family protein</fullName>
    </submittedName>
</protein>
<sequence>MEFGNFLRILKKHRFTLILVPIFAVIITYFLVHNQPDVYSSQAKLATGIVDQTQQILGNESDPQESKVNQQFSNLIEILKSKRMLDQVSYKLIIHDLSSDKPYRKPSALLNQLNASARQHALDTYTSLYKKRQALSLFNADQNGLHKLLASMKYDDQSLLKTLLVYRVQTSDYINVQFDSEGAELSAMVVNTLCAEFVNYYTLLVKENQRKAVDFLSRLLKAKEDTLNAKMLALKQYKVKNHVLNLNEKAKSLYGQMADFETRREEVERNTHATQSAINDIDKKFDPTDRQYAEGSRIADAQKVLSTRTQLQAATDAYVQSNFDPRYKHRMDSLNGVISAQLGNLSDRYILNPLSTKKDLVDEKLTLQVQNELAKNSTGAINKELNRLNTKFDALVPHEAATQALESAITIASQEYLEILQKYNQASMVSNFSTQLRIIETAEPGTAQPSKKMLLVIISGAVSFVFCIAVLFILFFFDNSIKNAHELANRTKVPVLGYINQLKNKKIDLGAIWSNNKANGETRYLRDLIQSLRYEIETEMGENQVLLVNSIEKEAGKSFVAINLAYAYASVNKKVLVIDGNFDDPGITRFTQTSYYLEDLLPNVLDKSFVTIENKIRVIGNKGGGYSLLEIGGEQIVTDKIAALKTMFDVIIIEASALNTLNRSKEWVQFSDNILTVFEAGNNINEEYKTHIQYLKQQQGKFIGWVINLVRPENEEKS</sequence>
<dbReference type="Pfam" id="PF02706">
    <property type="entry name" value="Wzz"/>
    <property type="match status" value="1"/>
</dbReference>
<evidence type="ECO:0000256" key="4">
    <source>
        <dbReference type="ARBA" id="ARBA00022989"/>
    </source>
</evidence>
<dbReference type="PANTHER" id="PTHR32309:SF13">
    <property type="entry name" value="FERRIC ENTEROBACTIN TRANSPORT PROTEIN FEPE"/>
    <property type="match status" value="1"/>
</dbReference>
<evidence type="ECO:0000256" key="2">
    <source>
        <dbReference type="ARBA" id="ARBA00022475"/>
    </source>
</evidence>
<keyword evidence="5 6" id="KW-0472">Membrane</keyword>
<feature type="transmembrane region" description="Helical" evidence="6">
    <location>
        <begin position="15"/>
        <end position="32"/>
    </location>
</feature>
<comment type="subcellular location">
    <subcellularLocation>
        <location evidence="1">Cell membrane</location>
        <topology evidence="1">Multi-pass membrane protein</topology>
    </subcellularLocation>
</comment>
<feature type="domain" description="Polysaccharide chain length determinant N-terminal" evidence="7">
    <location>
        <begin position="3"/>
        <end position="92"/>
    </location>
</feature>
<evidence type="ECO:0000256" key="3">
    <source>
        <dbReference type="ARBA" id="ARBA00022692"/>
    </source>
</evidence>
<dbReference type="Gene3D" id="3.40.50.300">
    <property type="entry name" value="P-loop containing nucleotide triphosphate hydrolases"/>
    <property type="match status" value="1"/>
</dbReference>
<feature type="transmembrane region" description="Helical" evidence="6">
    <location>
        <begin position="453"/>
        <end position="477"/>
    </location>
</feature>
<evidence type="ECO:0000256" key="5">
    <source>
        <dbReference type="ARBA" id="ARBA00023136"/>
    </source>
</evidence>
<reference evidence="9" key="1">
    <citation type="journal article" date="2019" name="Int. J. Syst. Evol. Microbiol.">
        <title>The Global Catalogue of Microorganisms (GCM) 10K type strain sequencing project: providing services to taxonomists for standard genome sequencing and annotation.</title>
        <authorList>
            <consortium name="The Broad Institute Genomics Platform"/>
            <consortium name="The Broad Institute Genome Sequencing Center for Infectious Disease"/>
            <person name="Wu L."/>
            <person name="Ma J."/>
        </authorList>
    </citation>
    <scope>NUCLEOTIDE SEQUENCE [LARGE SCALE GENOMIC DNA]</scope>
    <source>
        <strain evidence="9">KCTC 22437</strain>
    </source>
</reference>